<name>A0A182NX19_9DIPT</name>
<dbReference type="AlphaFoldDB" id="A0A182NX19"/>
<dbReference type="VEuPathDB" id="VectorBase:ADIR014416"/>
<evidence type="ECO:0000313" key="2">
    <source>
        <dbReference type="Proteomes" id="UP000075884"/>
    </source>
</evidence>
<organism evidence="1 2">
    <name type="scientific">Anopheles dirus</name>
    <dbReference type="NCBI Taxonomy" id="7168"/>
    <lineage>
        <taxon>Eukaryota</taxon>
        <taxon>Metazoa</taxon>
        <taxon>Ecdysozoa</taxon>
        <taxon>Arthropoda</taxon>
        <taxon>Hexapoda</taxon>
        <taxon>Insecta</taxon>
        <taxon>Pterygota</taxon>
        <taxon>Neoptera</taxon>
        <taxon>Endopterygota</taxon>
        <taxon>Diptera</taxon>
        <taxon>Nematocera</taxon>
        <taxon>Culicoidea</taxon>
        <taxon>Culicidae</taxon>
        <taxon>Anophelinae</taxon>
        <taxon>Anopheles</taxon>
    </lineage>
</organism>
<protein>
    <submittedName>
        <fullName evidence="1">Uncharacterized protein</fullName>
    </submittedName>
</protein>
<evidence type="ECO:0000313" key="1">
    <source>
        <dbReference type="EnsemblMetazoa" id="ADIR014416-PA"/>
    </source>
</evidence>
<accession>A0A182NX19</accession>
<proteinExistence type="predicted"/>
<keyword evidence="2" id="KW-1185">Reference proteome</keyword>
<dbReference type="EnsemblMetazoa" id="ADIR014416-RA">
    <property type="protein sequence ID" value="ADIR014416-PA"/>
    <property type="gene ID" value="ADIR014416"/>
</dbReference>
<sequence length="67" mass="7623">MFYLVSLKLDHTMISPPCQQAKLRRSSSGVSFVIVVRLLALGASNSSFCHYRVDQSVHSLCLHMYRH</sequence>
<dbReference type="Proteomes" id="UP000075884">
    <property type="component" value="Unassembled WGS sequence"/>
</dbReference>
<reference evidence="2" key="1">
    <citation type="submission" date="2013-03" db="EMBL/GenBank/DDBJ databases">
        <title>The Genome Sequence of Anopheles dirus WRAIR2.</title>
        <authorList>
            <consortium name="The Broad Institute Genomics Platform"/>
            <person name="Neafsey D.E."/>
            <person name="Walton C."/>
            <person name="Walker B."/>
            <person name="Young S.K."/>
            <person name="Zeng Q."/>
            <person name="Gargeya S."/>
            <person name="Fitzgerald M."/>
            <person name="Haas B."/>
            <person name="Abouelleil A."/>
            <person name="Allen A.W."/>
            <person name="Alvarado L."/>
            <person name="Arachchi H.M."/>
            <person name="Berlin A.M."/>
            <person name="Chapman S.B."/>
            <person name="Gainer-Dewar J."/>
            <person name="Goldberg J."/>
            <person name="Griggs A."/>
            <person name="Gujja S."/>
            <person name="Hansen M."/>
            <person name="Howarth C."/>
            <person name="Imamovic A."/>
            <person name="Ireland A."/>
            <person name="Larimer J."/>
            <person name="McCowan C."/>
            <person name="Murphy C."/>
            <person name="Pearson M."/>
            <person name="Poon T.W."/>
            <person name="Priest M."/>
            <person name="Roberts A."/>
            <person name="Saif S."/>
            <person name="Shea T."/>
            <person name="Sisk P."/>
            <person name="Sykes S."/>
            <person name="Wortman J."/>
            <person name="Nusbaum C."/>
            <person name="Birren B."/>
        </authorList>
    </citation>
    <scope>NUCLEOTIDE SEQUENCE [LARGE SCALE GENOMIC DNA]</scope>
    <source>
        <strain evidence="2">WRAIR2</strain>
    </source>
</reference>
<reference evidence="1" key="2">
    <citation type="submission" date="2020-05" db="UniProtKB">
        <authorList>
            <consortium name="EnsemblMetazoa"/>
        </authorList>
    </citation>
    <scope>IDENTIFICATION</scope>
    <source>
        <strain evidence="1">WRAIR2</strain>
    </source>
</reference>